<name>A0A6N6RKL1_9FLAO</name>
<comment type="caution">
    <text evidence="3">The sequence shown here is derived from an EMBL/GenBank/DDBJ whole genome shotgun (WGS) entry which is preliminary data.</text>
</comment>
<dbReference type="OrthoDB" id="5377264at2"/>
<sequence length="487" mass="55125">MIFGCLVHLSSHAQSVYTNVVNHVAHDTRPAFEIVGDYYYVANTLNIWPYSQMQYVKLDTNGTVLDTLEIVWDHTKVFPSGCPKCLDYHNGVLYHAYSDFVASDGVNDSVVTIFSKIPLDLTDTLVTKQYQPINARASDIKDMVFDTDSTFIIAAIDVYYLPDSTMKFNTLIARLDTNFNTLWETLIPDSDPIRDFGLFPEDIVIDAYGTILVTGTPAWLAQVNEAFAARLDRFTGQLLWRKTYTGTIGTRGMNAADHGDGTYRYVQSWITDEPKAHHMYHIGILDTSGNILSERVFGKENRTQTANDLVRLSDGNYYCAGVTHQFTGLGFKFTPSLDSLWMLNYRYGASSNTCYLEIFQEDSSGMIVHNGWVTHNQLDNWLFRVDKQGCQVSNCGLDIEEHDNEQSPWRVYPNPSYGLVTLDHPSIAHFGVLHIEVYDALGQLVLERNHSQGTPISFKLETSGLYVIQILPEHTNTERYQTTLIVH</sequence>
<dbReference type="NCBIfam" id="TIGR04183">
    <property type="entry name" value="Por_Secre_tail"/>
    <property type="match status" value="1"/>
</dbReference>
<dbReference type="Pfam" id="PF18962">
    <property type="entry name" value="Por_Secre_tail"/>
    <property type="match status" value="1"/>
</dbReference>
<dbReference type="InterPro" id="IPR026444">
    <property type="entry name" value="Secre_tail"/>
</dbReference>
<evidence type="ECO:0000313" key="3">
    <source>
        <dbReference type="EMBL" id="KAB2807674.1"/>
    </source>
</evidence>
<reference evidence="3 4" key="1">
    <citation type="submission" date="2019-09" db="EMBL/GenBank/DDBJ databases">
        <title>Genomes of family Cryomorphaceae.</title>
        <authorList>
            <person name="Bowman J.P."/>
        </authorList>
    </citation>
    <scope>NUCLEOTIDE SEQUENCE [LARGE SCALE GENOMIC DNA]</scope>
    <source>
        <strain evidence="3 4">LMG 25704</strain>
    </source>
</reference>
<dbReference type="AlphaFoldDB" id="A0A6N6RKL1"/>
<dbReference type="RefSeq" id="WP_151668016.1">
    <property type="nucleotide sequence ID" value="NZ_WBVO01000010.1"/>
</dbReference>
<evidence type="ECO:0000259" key="2">
    <source>
        <dbReference type="Pfam" id="PF18962"/>
    </source>
</evidence>
<keyword evidence="4" id="KW-1185">Reference proteome</keyword>
<evidence type="ECO:0000313" key="4">
    <source>
        <dbReference type="Proteomes" id="UP000468650"/>
    </source>
</evidence>
<evidence type="ECO:0000256" key="1">
    <source>
        <dbReference type="ARBA" id="ARBA00022729"/>
    </source>
</evidence>
<feature type="domain" description="Secretion system C-terminal sorting" evidence="2">
    <location>
        <begin position="411"/>
        <end position="477"/>
    </location>
</feature>
<dbReference type="Proteomes" id="UP000468650">
    <property type="component" value="Unassembled WGS sequence"/>
</dbReference>
<proteinExistence type="predicted"/>
<protein>
    <submittedName>
        <fullName evidence="3">T9SS type A sorting domain-containing protein</fullName>
    </submittedName>
</protein>
<keyword evidence="1" id="KW-0732">Signal</keyword>
<organism evidence="3 4">
    <name type="scientific">Phaeocystidibacter luteus</name>
    <dbReference type="NCBI Taxonomy" id="911197"/>
    <lineage>
        <taxon>Bacteria</taxon>
        <taxon>Pseudomonadati</taxon>
        <taxon>Bacteroidota</taxon>
        <taxon>Flavobacteriia</taxon>
        <taxon>Flavobacteriales</taxon>
        <taxon>Phaeocystidibacteraceae</taxon>
        <taxon>Phaeocystidibacter</taxon>
    </lineage>
</organism>
<dbReference type="EMBL" id="WBVO01000010">
    <property type="protein sequence ID" value="KAB2807674.1"/>
    <property type="molecule type" value="Genomic_DNA"/>
</dbReference>
<accession>A0A6N6RKL1</accession>
<gene>
    <name evidence="3" type="ORF">F8C67_11580</name>
</gene>